<dbReference type="CDD" id="cd11063">
    <property type="entry name" value="CYP52"/>
    <property type="match status" value="1"/>
</dbReference>
<evidence type="ECO:0000256" key="9">
    <source>
        <dbReference type="SAM" id="Phobius"/>
    </source>
</evidence>
<evidence type="ECO:0000313" key="11">
    <source>
        <dbReference type="Proteomes" id="UP001492380"/>
    </source>
</evidence>
<accession>A0ABR1Z3D2</accession>
<evidence type="ECO:0000256" key="8">
    <source>
        <dbReference type="RuleBase" id="RU000461"/>
    </source>
</evidence>
<proteinExistence type="inferred from homology"/>
<keyword evidence="6 8" id="KW-0408">Iron</keyword>
<dbReference type="PRINTS" id="PR01239">
    <property type="entry name" value="EP450IICYP52"/>
</dbReference>
<evidence type="ECO:0000313" key="10">
    <source>
        <dbReference type="EMBL" id="KAK8246917.1"/>
    </source>
</evidence>
<evidence type="ECO:0000256" key="4">
    <source>
        <dbReference type="ARBA" id="ARBA00022723"/>
    </source>
</evidence>
<keyword evidence="9" id="KW-1133">Transmembrane helix</keyword>
<comment type="cofactor">
    <cofactor evidence="1">
        <name>heme</name>
        <dbReference type="ChEBI" id="CHEBI:30413"/>
    </cofactor>
</comment>
<evidence type="ECO:0000256" key="7">
    <source>
        <dbReference type="ARBA" id="ARBA00023033"/>
    </source>
</evidence>
<dbReference type="InterPro" id="IPR017972">
    <property type="entry name" value="Cyt_P450_CS"/>
</dbReference>
<dbReference type="InterPro" id="IPR002974">
    <property type="entry name" value="Cyt_P450_E_CYP52_ascomycetes"/>
</dbReference>
<dbReference type="InterPro" id="IPR002402">
    <property type="entry name" value="Cyt_P450_E_grp-II"/>
</dbReference>
<keyword evidence="3 8" id="KW-0349">Heme</keyword>
<protein>
    <submittedName>
        <fullName evidence="10">Cytochrome P450</fullName>
    </submittedName>
</protein>
<evidence type="ECO:0000256" key="2">
    <source>
        <dbReference type="ARBA" id="ARBA00010617"/>
    </source>
</evidence>
<dbReference type="Gene3D" id="1.10.630.10">
    <property type="entry name" value="Cytochrome P450"/>
    <property type="match status" value="1"/>
</dbReference>
<dbReference type="InterPro" id="IPR001128">
    <property type="entry name" value="Cyt_P450"/>
</dbReference>
<evidence type="ECO:0000256" key="5">
    <source>
        <dbReference type="ARBA" id="ARBA00023002"/>
    </source>
</evidence>
<keyword evidence="9" id="KW-0812">Transmembrane</keyword>
<keyword evidence="4 8" id="KW-0479">Metal-binding</keyword>
<dbReference type="Pfam" id="PF00067">
    <property type="entry name" value="p450"/>
    <property type="match status" value="1"/>
</dbReference>
<dbReference type="PRINTS" id="PR00385">
    <property type="entry name" value="P450"/>
</dbReference>
<comment type="caution">
    <text evidence="10">The sequence shown here is derived from an EMBL/GenBank/DDBJ whole genome shotgun (WGS) entry which is preliminary data.</text>
</comment>
<keyword evidence="7 8" id="KW-0503">Monooxygenase</keyword>
<name>A0ABR1Z3D2_9PEZI</name>
<dbReference type="PANTHER" id="PTHR24287:SF17">
    <property type="entry name" value="P450, PUTATIVE (EUROFUNG)-RELATED"/>
    <property type="match status" value="1"/>
</dbReference>
<gene>
    <name evidence="10" type="ORF">HDK90DRAFT_506630</name>
</gene>
<keyword evidence="5 8" id="KW-0560">Oxidoreductase</keyword>
<organism evidence="10 11">
    <name type="scientific">Phyllosticta capitalensis</name>
    <dbReference type="NCBI Taxonomy" id="121624"/>
    <lineage>
        <taxon>Eukaryota</taxon>
        <taxon>Fungi</taxon>
        <taxon>Dikarya</taxon>
        <taxon>Ascomycota</taxon>
        <taxon>Pezizomycotina</taxon>
        <taxon>Dothideomycetes</taxon>
        <taxon>Dothideomycetes incertae sedis</taxon>
        <taxon>Botryosphaeriales</taxon>
        <taxon>Phyllostictaceae</taxon>
        <taxon>Phyllosticta</taxon>
    </lineage>
</organism>
<dbReference type="InterPro" id="IPR047146">
    <property type="entry name" value="Cyt_P450_E_CYP52_fungi"/>
</dbReference>
<dbReference type="InterPro" id="IPR036396">
    <property type="entry name" value="Cyt_P450_sf"/>
</dbReference>
<evidence type="ECO:0000256" key="6">
    <source>
        <dbReference type="ARBA" id="ARBA00023004"/>
    </source>
</evidence>
<dbReference type="PROSITE" id="PS00086">
    <property type="entry name" value="CYTOCHROME_P450"/>
    <property type="match status" value="1"/>
</dbReference>
<dbReference type="Proteomes" id="UP001492380">
    <property type="component" value="Unassembled WGS sequence"/>
</dbReference>
<comment type="similarity">
    <text evidence="2 8">Belongs to the cytochrome P450 family.</text>
</comment>
<dbReference type="EMBL" id="JBBWRZ010000001">
    <property type="protein sequence ID" value="KAK8246917.1"/>
    <property type="molecule type" value="Genomic_DNA"/>
</dbReference>
<evidence type="ECO:0000256" key="1">
    <source>
        <dbReference type="ARBA" id="ARBA00001971"/>
    </source>
</evidence>
<feature type="transmembrane region" description="Helical" evidence="9">
    <location>
        <begin position="6"/>
        <end position="25"/>
    </location>
</feature>
<dbReference type="SUPFAM" id="SSF48264">
    <property type="entry name" value="Cytochrome P450"/>
    <property type="match status" value="1"/>
</dbReference>
<dbReference type="PANTHER" id="PTHR24287">
    <property type="entry name" value="P450, PUTATIVE (EUROFUNG)-RELATED"/>
    <property type="match status" value="1"/>
</dbReference>
<reference evidence="10 11" key="1">
    <citation type="submission" date="2024-04" db="EMBL/GenBank/DDBJ databases">
        <title>Phyllosticta paracitricarpa is synonymous to the EU quarantine fungus P. citricarpa based on phylogenomic analyses.</title>
        <authorList>
            <consortium name="Lawrence Berkeley National Laboratory"/>
            <person name="Van Ingen-Buijs V.A."/>
            <person name="Van Westerhoven A.C."/>
            <person name="Haridas S."/>
            <person name="Skiadas P."/>
            <person name="Martin F."/>
            <person name="Groenewald J.Z."/>
            <person name="Crous P.W."/>
            <person name="Seidl M.F."/>
        </authorList>
    </citation>
    <scope>NUCLEOTIDE SEQUENCE [LARGE SCALE GENOMIC DNA]</scope>
    <source>
        <strain evidence="10 11">CBS 123374</strain>
    </source>
</reference>
<keyword evidence="11" id="KW-1185">Reference proteome</keyword>
<keyword evidence="9" id="KW-0472">Membrane</keyword>
<dbReference type="PRINTS" id="PR00464">
    <property type="entry name" value="EP450II"/>
</dbReference>
<evidence type="ECO:0000256" key="3">
    <source>
        <dbReference type="ARBA" id="ARBA00022617"/>
    </source>
</evidence>
<sequence>MALSQNIYPFLLLAVITGAFCVVYNKTVLYLQRRRIILENGCEPPTAAKLLDPILGIDNIITLARESRNHNLLGHISNRFREYGQTYSTLRLGTPLIITNEPANLRAVLATRFKDFALGPFREPAMGHFLGKGIFTTDGAHWAASRAMIRPNFARDQVADLAMLESHVQDLLAVLPRDGHTEVDLQDLFFRLTIDSATAFLFGKSADTLKEKLYSTDPASTRQGAKFAAAFAAAQEECLNFVQLGPLAALMKCKARVSDGELAVDVVHSYVDQFVDEAVRYRQTLDEQQQHGIDAAEKSPKEGKYVFLHELAKQTTDKRRIRDELLNVLLAGRDTTASLLGNLFFVLARRPDIWAKLKQEIAVLDGRRPTYEELRGFRYLKWCLNESLRIHPVVPINTRLATTDTVLPVGGGPNGTSPIFVRRGTAVVYSTYTLHRRRDVWGPDADEFRPERWEGLKVGWEYLPFNGGPRICVGQQYALTEAGYATVRLVQEFEELVGCRGEEWHEFVTLTLCGKGGCWVTLRGLGLGAASG</sequence>